<dbReference type="CDD" id="cd07363">
    <property type="entry name" value="45_DOPA_Dioxygenase"/>
    <property type="match status" value="1"/>
</dbReference>
<sequence length="313" mass="33893">MQLHNRTSAAFLSAARLFQQPLSLFSSNQTSSSTTMTRAPVIAVCHGGGPLPLLGDPGHANLVESMSTKVPETLQLGTPNAPKAIVLVTAHWTTRAPKISSAKTHKLYYDYSGFPPESYRLRYDAPGSPEVAKQVFDLLQAAGFTPSMDEERGWDHGVFVPLTLINPKADIPVVQISVLNTEEASAHFAMGRALAPLRDQGIAIIGSGMPSFHNLRLMFSLPGRSQGDKAKVLNRIALWSKDLTEAVCLESSEKREAKLKSWRGFKSGDEAHPPGMAEHLFPLFVCAGAGGDGKAHAHGDDLHGSEHFTYSWK</sequence>
<comment type="cofactor">
    <cofactor evidence="1">
        <name>Zn(2+)</name>
        <dbReference type="ChEBI" id="CHEBI:29105"/>
    </cofactor>
</comment>
<dbReference type="GO" id="GO:0016702">
    <property type="term" value="F:oxidoreductase activity, acting on single donors with incorporation of molecular oxygen, incorporation of two atoms of oxygen"/>
    <property type="evidence" value="ECO:0007669"/>
    <property type="project" value="UniProtKB-ARBA"/>
</dbReference>
<dbReference type="Gene3D" id="3.40.830.10">
    <property type="entry name" value="LigB-like"/>
    <property type="match status" value="1"/>
</dbReference>
<dbReference type="GO" id="GO:0008270">
    <property type="term" value="F:zinc ion binding"/>
    <property type="evidence" value="ECO:0007669"/>
    <property type="project" value="InterPro"/>
</dbReference>
<keyword evidence="8" id="KW-1185">Reference proteome</keyword>
<keyword evidence="4" id="KW-0862">Zinc</keyword>
<feature type="domain" description="Extradiol ring-cleavage dioxygenase class III enzyme subunit B" evidence="6">
    <location>
        <begin position="80"/>
        <end position="293"/>
    </location>
</feature>
<dbReference type="SUPFAM" id="SSF53213">
    <property type="entry name" value="LigB-like"/>
    <property type="match status" value="1"/>
</dbReference>
<dbReference type="Pfam" id="PF02900">
    <property type="entry name" value="LigB"/>
    <property type="match status" value="1"/>
</dbReference>
<comment type="similarity">
    <text evidence="2">Belongs to the DODA-type extradiol aromatic ring-opening dioxygenase family.</text>
</comment>
<dbReference type="PIRSF" id="PIRSF006157">
    <property type="entry name" value="Doxgns_DODA"/>
    <property type="match status" value="1"/>
</dbReference>
<organism evidence="7 8">
    <name type="scientific">Hymenoscyphus fraxineus</name>
    <dbReference type="NCBI Taxonomy" id="746836"/>
    <lineage>
        <taxon>Eukaryota</taxon>
        <taxon>Fungi</taxon>
        <taxon>Dikarya</taxon>
        <taxon>Ascomycota</taxon>
        <taxon>Pezizomycotina</taxon>
        <taxon>Leotiomycetes</taxon>
        <taxon>Helotiales</taxon>
        <taxon>Helotiaceae</taxon>
        <taxon>Hymenoscyphus</taxon>
    </lineage>
</organism>
<dbReference type="Proteomes" id="UP000696280">
    <property type="component" value="Unassembled WGS sequence"/>
</dbReference>
<evidence type="ECO:0000313" key="7">
    <source>
        <dbReference type="EMBL" id="CAG8960802.1"/>
    </source>
</evidence>
<proteinExistence type="inferred from homology"/>
<dbReference type="InterPro" id="IPR004183">
    <property type="entry name" value="Xdiol_dOase_suB"/>
</dbReference>
<protein>
    <recommendedName>
        <fullName evidence="6">Extradiol ring-cleavage dioxygenase class III enzyme subunit B domain-containing protein</fullName>
    </recommendedName>
</protein>
<evidence type="ECO:0000256" key="5">
    <source>
        <dbReference type="ARBA" id="ARBA00023002"/>
    </source>
</evidence>
<dbReference type="AlphaFoldDB" id="A0A9N9Q0I9"/>
<keyword evidence="5" id="KW-0560">Oxidoreductase</keyword>
<keyword evidence="3" id="KW-0479">Metal-binding</keyword>
<accession>A0A9N9Q0I9</accession>
<evidence type="ECO:0000313" key="8">
    <source>
        <dbReference type="Proteomes" id="UP000696280"/>
    </source>
</evidence>
<dbReference type="OrthoDB" id="7396853at2759"/>
<comment type="caution">
    <text evidence="7">The sequence shown here is derived from an EMBL/GenBank/DDBJ whole genome shotgun (WGS) entry which is preliminary data.</text>
</comment>
<gene>
    <name evidence="7" type="ORF">HYFRA_00002339</name>
</gene>
<dbReference type="PANTHER" id="PTHR30096:SF0">
    <property type="entry name" value="4,5-DOPA DIOXYGENASE EXTRADIOL-LIKE PROTEIN"/>
    <property type="match status" value="1"/>
</dbReference>
<dbReference type="GO" id="GO:0008198">
    <property type="term" value="F:ferrous iron binding"/>
    <property type="evidence" value="ECO:0007669"/>
    <property type="project" value="InterPro"/>
</dbReference>
<evidence type="ECO:0000256" key="1">
    <source>
        <dbReference type="ARBA" id="ARBA00001947"/>
    </source>
</evidence>
<dbReference type="EMBL" id="CAJVRL010000103">
    <property type="protein sequence ID" value="CAG8960802.1"/>
    <property type="molecule type" value="Genomic_DNA"/>
</dbReference>
<evidence type="ECO:0000259" key="6">
    <source>
        <dbReference type="Pfam" id="PF02900"/>
    </source>
</evidence>
<name>A0A9N9Q0I9_9HELO</name>
<reference evidence="7" key="1">
    <citation type="submission" date="2021-07" db="EMBL/GenBank/DDBJ databases">
        <authorList>
            <person name="Durling M."/>
        </authorList>
    </citation>
    <scope>NUCLEOTIDE SEQUENCE</scope>
</reference>
<evidence type="ECO:0000256" key="3">
    <source>
        <dbReference type="ARBA" id="ARBA00022723"/>
    </source>
</evidence>
<dbReference type="InterPro" id="IPR014436">
    <property type="entry name" value="Extradiol_dOase_DODA"/>
</dbReference>
<dbReference type="PANTHER" id="PTHR30096">
    <property type="entry name" value="4,5-DOPA DIOXYGENASE EXTRADIOL-LIKE PROTEIN"/>
    <property type="match status" value="1"/>
</dbReference>
<evidence type="ECO:0000256" key="2">
    <source>
        <dbReference type="ARBA" id="ARBA00007581"/>
    </source>
</evidence>
<evidence type="ECO:0000256" key="4">
    <source>
        <dbReference type="ARBA" id="ARBA00022833"/>
    </source>
</evidence>